<dbReference type="EMBL" id="CP007055">
    <property type="protein sequence ID" value="AHF98455.1"/>
    <property type="molecule type" value="Genomic_DNA"/>
</dbReference>
<dbReference type="Gene3D" id="1.10.10.10">
    <property type="entry name" value="Winged helix-like DNA-binding domain superfamily/Winged helix DNA-binding domain"/>
    <property type="match status" value="1"/>
</dbReference>
<evidence type="ECO:0000313" key="1">
    <source>
        <dbReference type="EMBL" id="AHF98455.1"/>
    </source>
</evidence>
<sequence length="394" mass="43829">MRLAHGLVGAVTHLLEAFGVDLVREIRVPGGLEHERQLQPMADSVAISAAIQARYGAFATYRQLFETRKKKRASALTPEVDAADPFGTLIDSFVIRGLYLHRFEEYLRDARESPVDVHEDAPEISIRILVVDTDRRTPYSTAVQRMCEAKNLDPTREAVSFLQAFTASPYAVTRALQQLGHESTPQEMHLDEVRYALATLPANRIFPNAPPTVSKAVHALLATSRPLTQAELAEQAGISARLVRNHVDHLEALWLIEVTVDGYRLPLPFREERGPAGDAHLSWYLTPNHDRDDYLDATERGVLFEAVIEREGVSDDDVIRVFDRIKTLQIMPEARREIEAVGPTATPLLEAVRVLAAEEPDREFTDTVIVGVEPEQAALPARLATTRQTGGTNV</sequence>
<dbReference type="STRING" id="797299.HALLA_05825"/>
<gene>
    <name evidence="1" type="ORF">HALLA_05825</name>
</gene>
<dbReference type="InterPro" id="IPR036388">
    <property type="entry name" value="WH-like_DNA-bd_sf"/>
</dbReference>
<dbReference type="SUPFAM" id="SSF46785">
    <property type="entry name" value="Winged helix' DNA-binding domain"/>
    <property type="match status" value="1"/>
</dbReference>
<keyword evidence="2" id="KW-1185">Reference proteome</keyword>
<evidence type="ECO:0000313" key="2">
    <source>
        <dbReference type="Proteomes" id="UP000019024"/>
    </source>
</evidence>
<proteinExistence type="predicted"/>
<dbReference type="Proteomes" id="UP000019024">
    <property type="component" value="Chromosome"/>
</dbReference>
<reference evidence="1 2" key="1">
    <citation type="submission" date="2014-01" db="EMBL/GenBank/DDBJ databases">
        <authorList>
            <consortium name="DOE Joint Genome Institute"/>
            <person name="Anderson I."/>
            <person name="Huntemann M."/>
            <person name="Han J."/>
            <person name="Chen A."/>
            <person name="Kyrpides N."/>
            <person name="Mavromatis K."/>
            <person name="Markowitz V."/>
            <person name="Palaniappan K."/>
            <person name="Ivanova N."/>
            <person name="Schaumberg A."/>
            <person name="Pati A."/>
            <person name="Liolios K."/>
            <person name="Nordberg H.P."/>
            <person name="Cantor M.N."/>
            <person name="Hua S.X."/>
            <person name="Woyke T."/>
        </authorList>
    </citation>
    <scope>NUCLEOTIDE SEQUENCE [LARGE SCALE GENOMIC DNA]</scope>
    <source>
        <strain evidence="1 2">XH-48</strain>
    </source>
</reference>
<dbReference type="InterPro" id="IPR036390">
    <property type="entry name" value="WH_DNA-bd_sf"/>
</dbReference>
<accession>W0JIA6</accession>
<dbReference type="eggNOG" id="arCOG04495">
    <property type="taxonomic scope" value="Archaea"/>
</dbReference>
<dbReference type="KEGG" id="hlr:HALLA_05825"/>
<name>W0JIA6_9EURY</name>
<organism evidence="1 2">
    <name type="scientific">Halostagnicola larsenii XH-48</name>
    <dbReference type="NCBI Taxonomy" id="797299"/>
    <lineage>
        <taxon>Archaea</taxon>
        <taxon>Methanobacteriati</taxon>
        <taxon>Methanobacteriota</taxon>
        <taxon>Stenosarchaea group</taxon>
        <taxon>Halobacteria</taxon>
        <taxon>Halobacteriales</taxon>
        <taxon>Natrialbaceae</taxon>
        <taxon>Halostagnicola</taxon>
    </lineage>
</organism>
<protein>
    <submittedName>
        <fullName evidence="1">AsnC family transcriptional regulator</fullName>
    </submittedName>
</protein>
<dbReference type="AlphaFoldDB" id="W0JIA6"/>
<dbReference type="HOGENOM" id="CLU_052775_0_0_2"/>